<dbReference type="GO" id="GO:0005524">
    <property type="term" value="F:ATP binding"/>
    <property type="evidence" value="ECO:0007669"/>
    <property type="project" value="UniProtKB-KW"/>
</dbReference>
<proteinExistence type="predicted"/>
<name>A0A7W6H812_9HYPH</name>
<evidence type="ECO:0000256" key="5">
    <source>
        <dbReference type="ARBA" id="ARBA00034531"/>
    </source>
</evidence>
<dbReference type="RefSeq" id="WP_183201699.1">
    <property type="nucleotide sequence ID" value="NZ_JACIEK010000015.1"/>
</dbReference>
<dbReference type="PANTHER" id="PTHR39560:SF1">
    <property type="entry name" value="PROTEIN ADENYLYLTRANSFERASE FIC-RELATED"/>
    <property type="match status" value="1"/>
</dbReference>
<reference evidence="9 10" key="1">
    <citation type="submission" date="2020-08" db="EMBL/GenBank/DDBJ databases">
        <title>Genomic Encyclopedia of Type Strains, Phase IV (KMG-IV): sequencing the most valuable type-strain genomes for metagenomic binning, comparative biology and taxonomic classification.</title>
        <authorList>
            <person name="Goeker M."/>
        </authorList>
    </citation>
    <scope>NUCLEOTIDE SEQUENCE [LARGE SCALE GENOMIC DNA]</scope>
    <source>
        <strain evidence="9 10">DSM 102238</strain>
    </source>
</reference>
<dbReference type="Gene3D" id="1.10.3290.10">
    <property type="entry name" value="Fido-like domain"/>
    <property type="match status" value="1"/>
</dbReference>
<comment type="catalytic activity">
    <reaction evidence="7">
        <text>L-tyrosyl-[protein] + ATP = O-(5'-adenylyl)-L-tyrosyl-[protein] + diphosphate</text>
        <dbReference type="Rhea" id="RHEA:54288"/>
        <dbReference type="Rhea" id="RHEA-COMP:10136"/>
        <dbReference type="Rhea" id="RHEA-COMP:13846"/>
        <dbReference type="ChEBI" id="CHEBI:30616"/>
        <dbReference type="ChEBI" id="CHEBI:33019"/>
        <dbReference type="ChEBI" id="CHEBI:46858"/>
        <dbReference type="ChEBI" id="CHEBI:83624"/>
        <dbReference type="EC" id="2.7.7.108"/>
    </reaction>
</comment>
<gene>
    <name evidence="9" type="ORF">GGR04_003994</name>
</gene>
<dbReference type="InterPro" id="IPR036597">
    <property type="entry name" value="Fido-like_dom_sf"/>
</dbReference>
<evidence type="ECO:0000259" key="8">
    <source>
        <dbReference type="PROSITE" id="PS51459"/>
    </source>
</evidence>
<dbReference type="Pfam" id="PF02661">
    <property type="entry name" value="Fic"/>
    <property type="match status" value="1"/>
</dbReference>
<accession>A0A7W6H812</accession>
<dbReference type="GO" id="GO:0070733">
    <property type="term" value="F:AMPylase activity"/>
    <property type="evidence" value="ECO:0007669"/>
    <property type="project" value="UniProtKB-EC"/>
</dbReference>
<comment type="caution">
    <text evidence="9">The sequence shown here is derived from an EMBL/GenBank/DDBJ whole genome shotgun (WGS) entry which is preliminary data.</text>
</comment>
<comment type="catalytic activity">
    <reaction evidence="6">
        <text>L-threonyl-[protein] + ATP = 3-O-(5'-adenylyl)-L-threonyl-[protein] + diphosphate</text>
        <dbReference type="Rhea" id="RHEA:54292"/>
        <dbReference type="Rhea" id="RHEA-COMP:11060"/>
        <dbReference type="Rhea" id="RHEA-COMP:13847"/>
        <dbReference type="ChEBI" id="CHEBI:30013"/>
        <dbReference type="ChEBI" id="CHEBI:30616"/>
        <dbReference type="ChEBI" id="CHEBI:33019"/>
        <dbReference type="ChEBI" id="CHEBI:138113"/>
        <dbReference type="EC" id="2.7.7.108"/>
    </reaction>
</comment>
<dbReference type="PROSITE" id="PS51459">
    <property type="entry name" value="FIDO"/>
    <property type="match status" value="1"/>
</dbReference>
<dbReference type="GO" id="GO:0051302">
    <property type="term" value="P:regulation of cell division"/>
    <property type="evidence" value="ECO:0007669"/>
    <property type="project" value="TreeGrafter"/>
</dbReference>
<dbReference type="EC" id="2.7.7.108" evidence="5"/>
<evidence type="ECO:0000256" key="2">
    <source>
        <dbReference type="ARBA" id="ARBA00022695"/>
    </source>
</evidence>
<evidence type="ECO:0000313" key="9">
    <source>
        <dbReference type="EMBL" id="MBB4000118.1"/>
    </source>
</evidence>
<evidence type="ECO:0000313" key="10">
    <source>
        <dbReference type="Proteomes" id="UP000542776"/>
    </source>
</evidence>
<sequence>MAGSYTYPNEGDDADRHDVLRNKFEIRSGAELRVAEYALTDLRQIELSEGRGPRGSFDADHLKAIHHHIFQDVYEWAGQTRNQRPVIDGERVEPIGSMSKAGQAFLPGSRIEMGLNAALDPIRNIEALKGSSIETFSANAGEVLGELNYVHPFREGNGRTQEAFIQALGAHVGHEVDFSVITKTRMIEASVETFNDPKAPAMRHLIEDAVDPGRREALRIAIGDLAAQDVKPDEFIVRTARSGEIVVGTILAEDSPFPTIITEVGLVVVPKKDIPPTIEADGTVTVPVTSSFEVPVIATTAIAVTASFMPAITQWPQTVEQTVSQVVATHPSVTMFLQDATLHAGHAWKEPESVVAKVQEAIASNPSQAAAILANVEASPQSFGAMAGGKTLFGNPDPERQLALERVPLFTASMRNTIEAAERVEPAIRQTEIAWRDEMATPLPTLSPAAIGVVQDLAQASAMKRTDKEPAHELAVSAMGQEAFSEVKEWRQAVNARMSVPDAVDRIPGLSDEKRAGIVATVATVDTAVREASMTTQRSIIREATIEINTSRGIDIGPGA</sequence>
<dbReference type="InterPro" id="IPR003812">
    <property type="entry name" value="Fido"/>
</dbReference>
<evidence type="ECO:0000256" key="1">
    <source>
        <dbReference type="ARBA" id="ARBA00022679"/>
    </source>
</evidence>
<keyword evidence="1" id="KW-0808">Transferase</keyword>
<keyword evidence="4" id="KW-0067">ATP-binding</keyword>
<protein>
    <recommendedName>
        <fullName evidence="5">protein adenylyltransferase</fullName>
        <ecNumber evidence="5">2.7.7.108</ecNumber>
    </recommendedName>
</protein>
<dbReference type="Proteomes" id="UP000542776">
    <property type="component" value="Unassembled WGS sequence"/>
</dbReference>
<keyword evidence="10" id="KW-1185">Reference proteome</keyword>
<evidence type="ECO:0000256" key="3">
    <source>
        <dbReference type="ARBA" id="ARBA00022741"/>
    </source>
</evidence>
<keyword evidence="2" id="KW-0548">Nucleotidyltransferase</keyword>
<dbReference type="AlphaFoldDB" id="A0A7W6H812"/>
<organism evidence="9 10">
    <name type="scientific">Aureimonas pseudogalii</name>
    <dbReference type="NCBI Taxonomy" id="1744844"/>
    <lineage>
        <taxon>Bacteria</taxon>
        <taxon>Pseudomonadati</taxon>
        <taxon>Pseudomonadota</taxon>
        <taxon>Alphaproteobacteria</taxon>
        <taxon>Hyphomicrobiales</taxon>
        <taxon>Aurantimonadaceae</taxon>
        <taxon>Aureimonas</taxon>
    </lineage>
</organism>
<evidence type="ECO:0000256" key="6">
    <source>
        <dbReference type="ARBA" id="ARBA00047939"/>
    </source>
</evidence>
<evidence type="ECO:0000256" key="7">
    <source>
        <dbReference type="ARBA" id="ARBA00048696"/>
    </source>
</evidence>
<dbReference type="PANTHER" id="PTHR39560">
    <property type="entry name" value="PROTEIN ADENYLYLTRANSFERASE FIC-RELATED"/>
    <property type="match status" value="1"/>
</dbReference>
<dbReference type="SUPFAM" id="SSF140931">
    <property type="entry name" value="Fic-like"/>
    <property type="match status" value="1"/>
</dbReference>
<evidence type="ECO:0000256" key="4">
    <source>
        <dbReference type="ARBA" id="ARBA00022840"/>
    </source>
</evidence>
<feature type="domain" description="Fido" evidence="8">
    <location>
        <begin position="57"/>
        <end position="208"/>
    </location>
</feature>
<keyword evidence="3" id="KW-0547">Nucleotide-binding</keyword>
<dbReference type="EMBL" id="JACIEK010000015">
    <property type="protein sequence ID" value="MBB4000118.1"/>
    <property type="molecule type" value="Genomic_DNA"/>
</dbReference>